<evidence type="ECO:0000256" key="2">
    <source>
        <dbReference type="SAM" id="MobiDB-lite"/>
    </source>
</evidence>
<proteinExistence type="inferred from homology"/>
<feature type="domain" description="CsbD-like" evidence="3">
    <location>
        <begin position="124"/>
        <end position="176"/>
    </location>
</feature>
<name>A0ABP6MMJ0_9ACTN</name>
<dbReference type="EMBL" id="BAAAVM010000001">
    <property type="protein sequence ID" value="GAA3117688.1"/>
    <property type="molecule type" value="Genomic_DNA"/>
</dbReference>
<evidence type="ECO:0000313" key="4">
    <source>
        <dbReference type="EMBL" id="GAA3117688.1"/>
    </source>
</evidence>
<evidence type="ECO:0000259" key="3">
    <source>
        <dbReference type="Pfam" id="PF05532"/>
    </source>
</evidence>
<accession>A0ABP6MMJ0</accession>
<keyword evidence="5" id="KW-1185">Reference proteome</keyword>
<evidence type="ECO:0000313" key="5">
    <source>
        <dbReference type="Proteomes" id="UP001500893"/>
    </source>
</evidence>
<dbReference type="InterPro" id="IPR036629">
    <property type="entry name" value="YjbJ_sf"/>
</dbReference>
<gene>
    <name evidence="4" type="ORF">GCM10010521_01720</name>
</gene>
<dbReference type="Pfam" id="PF05532">
    <property type="entry name" value="CsbD"/>
    <property type="match status" value="1"/>
</dbReference>
<dbReference type="SUPFAM" id="SSF69047">
    <property type="entry name" value="Hypothetical protein YjbJ"/>
    <property type="match status" value="1"/>
</dbReference>
<comment type="similarity">
    <text evidence="1">Belongs to the UPF0337 (CsbD) family.</text>
</comment>
<reference evidence="5" key="1">
    <citation type="journal article" date="2019" name="Int. J. Syst. Evol. Microbiol.">
        <title>The Global Catalogue of Microorganisms (GCM) 10K type strain sequencing project: providing services to taxonomists for standard genome sequencing and annotation.</title>
        <authorList>
            <consortium name="The Broad Institute Genomics Platform"/>
            <consortium name="The Broad Institute Genome Sequencing Center for Infectious Disease"/>
            <person name="Wu L."/>
            <person name="Ma J."/>
        </authorList>
    </citation>
    <scope>NUCLEOTIDE SEQUENCE [LARGE SCALE GENOMIC DNA]</scope>
    <source>
        <strain evidence="5">JCM 11574</strain>
    </source>
</reference>
<feature type="compositionally biased region" description="Basic and acidic residues" evidence="2">
    <location>
        <begin position="32"/>
        <end position="68"/>
    </location>
</feature>
<feature type="region of interest" description="Disordered" evidence="2">
    <location>
        <begin position="1"/>
        <end position="176"/>
    </location>
</feature>
<sequence>MLNGRALHVDARVRIRSPSVPATATATGAGGAHDETEEPQHQDGDRDPPKNLDGETGAEKDQSEKKNEQQGNHSYQPPEPPYAPHFFLHSPAAPCLCRESRGTSGLPRKRHTRFEEAHSMTAGEKAKAKTEQAEGKLKEAAGSALGNDRMAAEGQADKSKGDAREAKEKAKDAFKH</sequence>
<feature type="compositionally biased region" description="Basic and acidic residues" evidence="2">
    <location>
        <begin position="155"/>
        <end position="176"/>
    </location>
</feature>
<protein>
    <recommendedName>
        <fullName evidence="3">CsbD-like domain-containing protein</fullName>
    </recommendedName>
</protein>
<comment type="caution">
    <text evidence="4">The sequence shown here is derived from an EMBL/GenBank/DDBJ whole genome shotgun (WGS) entry which is preliminary data.</text>
</comment>
<feature type="compositionally biased region" description="Basic and acidic residues" evidence="2">
    <location>
        <begin position="113"/>
        <end position="139"/>
    </location>
</feature>
<organism evidence="4 5">
    <name type="scientific">Streptomyces rameus</name>
    <dbReference type="NCBI Taxonomy" id="68261"/>
    <lineage>
        <taxon>Bacteria</taxon>
        <taxon>Bacillati</taxon>
        <taxon>Actinomycetota</taxon>
        <taxon>Actinomycetes</taxon>
        <taxon>Kitasatosporales</taxon>
        <taxon>Streptomycetaceae</taxon>
        <taxon>Streptomyces</taxon>
    </lineage>
</organism>
<evidence type="ECO:0000256" key="1">
    <source>
        <dbReference type="ARBA" id="ARBA00009129"/>
    </source>
</evidence>
<dbReference type="InterPro" id="IPR008462">
    <property type="entry name" value="CsbD"/>
</dbReference>
<dbReference type="Proteomes" id="UP001500893">
    <property type="component" value="Unassembled WGS sequence"/>
</dbReference>